<evidence type="ECO:0000256" key="5">
    <source>
        <dbReference type="ARBA" id="ARBA00022777"/>
    </source>
</evidence>
<dbReference type="InterPro" id="IPR004358">
    <property type="entry name" value="Sig_transdc_His_kin-like_C"/>
</dbReference>
<dbReference type="NCBIfam" id="TIGR00229">
    <property type="entry name" value="sensory_box"/>
    <property type="match status" value="2"/>
</dbReference>
<protein>
    <recommendedName>
        <fullName evidence="2">histidine kinase</fullName>
        <ecNumber evidence="2">2.7.13.3</ecNumber>
    </recommendedName>
</protein>
<dbReference type="CDD" id="cd00082">
    <property type="entry name" value="HisKA"/>
    <property type="match status" value="1"/>
</dbReference>
<dbReference type="GO" id="GO:0000155">
    <property type="term" value="F:phosphorelay sensor kinase activity"/>
    <property type="evidence" value="ECO:0007669"/>
    <property type="project" value="InterPro"/>
</dbReference>
<dbReference type="InterPro" id="IPR000700">
    <property type="entry name" value="PAS-assoc_C"/>
</dbReference>
<dbReference type="InterPro" id="IPR035965">
    <property type="entry name" value="PAS-like_dom_sf"/>
</dbReference>
<dbReference type="EC" id="2.7.13.3" evidence="2"/>
<dbReference type="SUPFAM" id="SSF55785">
    <property type="entry name" value="PYP-like sensor domain (PAS domain)"/>
    <property type="match status" value="2"/>
</dbReference>
<keyword evidence="3" id="KW-0597">Phosphoprotein</keyword>
<evidence type="ECO:0000313" key="12">
    <source>
        <dbReference type="Proteomes" id="UP000321306"/>
    </source>
</evidence>
<organism evidence="11 12">
    <name type="scientific">Deinococcus cellulosilyticus (strain DSM 18568 / NBRC 106333 / KACC 11606 / 5516J-15)</name>
    <dbReference type="NCBI Taxonomy" id="1223518"/>
    <lineage>
        <taxon>Bacteria</taxon>
        <taxon>Thermotogati</taxon>
        <taxon>Deinococcota</taxon>
        <taxon>Deinococci</taxon>
        <taxon>Deinococcales</taxon>
        <taxon>Deinococcaceae</taxon>
        <taxon>Deinococcus</taxon>
    </lineage>
</organism>
<dbReference type="SMART" id="SM00387">
    <property type="entry name" value="HATPase_c"/>
    <property type="match status" value="1"/>
</dbReference>
<dbReference type="EMBL" id="BJXB01000018">
    <property type="protein sequence ID" value="GEM48125.1"/>
    <property type="molecule type" value="Genomic_DNA"/>
</dbReference>
<evidence type="ECO:0000256" key="1">
    <source>
        <dbReference type="ARBA" id="ARBA00000085"/>
    </source>
</evidence>
<dbReference type="CDD" id="cd00075">
    <property type="entry name" value="HATPase"/>
    <property type="match status" value="1"/>
</dbReference>
<dbReference type="FunFam" id="3.30.565.10:FF:000006">
    <property type="entry name" value="Sensor histidine kinase WalK"/>
    <property type="match status" value="1"/>
</dbReference>
<dbReference type="Pfam" id="PF08447">
    <property type="entry name" value="PAS_3"/>
    <property type="match status" value="1"/>
</dbReference>
<evidence type="ECO:0000256" key="3">
    <source>
        <dbReference type="ARBA" id="ARBA00022553"/>
    </source>
</evidence>
<keyword evidence="6" id="KW-0902">Two-component regulatory system</keyword>
<dbReference type="InterPro" id="IPR052162">
    <property type="entry name" value="Sensor_kinase/Photoreceptor"/>
</dbReference>
<evidence type="ECO:0000313" key="11">
    <source>
        <dbReference type="EMBL" id="GEM48125.1"/>
    </source>
</evidence>
<dbReference type="InterPro" id="IPR036890">
    <property type="entry name" value="HATPase_C_sf"/>
</dbReference>
<dbReference type="PROSITE" id="PS50109">
    <property type="entry name" value="HIS_KIN"/>
    <property type="match status" value="1"/>
</dbReference>
<dbReference type="SMART" id="SM00091">
    <property type="entry name" value="PAS"/>
    <property type="match status" value="2"/>
</dbReference>
<dbReference type="PANTHER" id="PTHR43304">
    <property type="entry name" value="PHYTOCHROME-LIKE PROTEIN CPH1"/>
    <property type="match status" value="1"/>
</dbReference>
<evidence type="ECO:0000256" key="2">
    <source>
        <dbReference type="ARBA" id="ARBA00012438"/>
    </source>
</evidence>
<dbReference type="Pfam" id="PF00512">
    <property type="entry name" value="HisKA"/>
    <property type="match status" value="1"/>
</dbReference>
<dbReference type="InterPro" id="IPR003594">
    <property type="entry name" value="HATPase_dom"/>
</dbReference>
<evidence type="ECO:0000256" key="7">
    <source>
        <dbReference type="ARBA" id="ARBA00023136"/>
    </source>
</evidence>
<feature type="domain" description="PAS" evidence="9">
    <location>
        <begin position="113"/>
        <end position="183"/>
    </location>
</feature>
<evidence type="ECO:0000259" key="10">
    <source>
        <dbReference type="PROSITE" id="PS50113"/>
    </source>
</evidence>
<dbReference type="PROSITE" id="PS50113">
    <property type="entry name" value="PAC"/>
    <property type="match status" value="1"/>
</dbReference>
<dbReference type="Gene3D" id="1.10.287.130">
    <property type="match status" value="1"/>
</dbReference>
<dbReference type="PRINTS" id="PR00344">
    <property type="entry name" value="BCTRLSENSOR"/>
</dbReference>
<name>A0A511N5J3_DEIC1</name>
<dbReference type="OrthoDB" id="9815750at2"/>
<dbReference type="Proteomes" id="UP000321306">
    <property type="component" value="Unassembled WGS sequence"/>
</dbReference>
<comment type="catalytic activity">
    <reaction evidence="1">
        <text>ATP + protein L-histidine = ADP + protein N-phospho-L-histidine.</text>
        <dbReference type="EC" id="2.7.13.3"/>
    </reaction>
</comment>
<dbReference type="CDD" id="cd00130">
    <property type="entry name" value="PAS"/>
    <property type="match status" value="2"/>
</dbReference>
<dbReference type="Pfam" id="PF08448">
    <property type="entry name" value="PAS_4"/>
    <property type="match status" value="1"/>
</dbReference>
<dbReference type="InterPro" id="IPR000014">
    <property type="entry name" value="PAS"/>
</dbReference>
<dbReference type="SUPFAM" id="SSF55874">
    <property type="entry name" value="ATPase domain of HSP90 chaperone/DNA topoisomerase II/histidine kinase"/>
    <property type="match status" value="1"/>
</dbReference>
<proteinExistence type="predicted"/>
<dbReference type="SMART" id="SM00388">
    <property type="entry name" value="HisKA"/>
    <property type="match status" value="1"/>
</dbReference>
<evidence type="ECO:0000259" key="9">
    <source>
        <dbReference type="PROSITE" id="PS50112"/>
    </source>
</evidence>
<dbReference type="Pfam" id="PF02518">
    <property type="entry name" value="HATPase_c"/>
    <property type="match status" value="1"/>
</dbReference>
<keyword evidence="4" id="KW-0808">Transferase</keyword>
<dbReference type="InterPro" id="IPR036097">
    <property type="entry name" value="HisK_dim/P_sf"/>
</dbReference>
<dbReference type="InterPro" id="IPR005467">
    <property type="entry name" value="His_kinase_dom"/>
</dbReference>
<dbReference type="InterPro" id="IPR001610">
    <property type="entry name" value="PAC"/>
</dbReference>
<dbReference type="RefSeq" id="WP_146886950.1">
    <property type="nucleotide sequence ID" value="NZ_BJXB01000018.1"/>
</dbReference>
<comment type="caution">
    <text evidence="11">The sequence shown here is derived from an EMBL/GenBank/DDBJ whole genome shotgun (WGS) entry which is preliminary data.</text>
</comment>
<dbReference type="SMART" id="SM00086">
    <property type="entry name" value="PAC"/>
    <property type="match status" value="1"/>
</dbReference>
<dbReference type="InterPro" id="IPR003661">
    <property type="entry name" value="HisK_dim/P_dom"/>
</dbReference>
<dbReference type="PROSITE" id="PS50112">
    <property type="entry name" value="PAS"/>
    <property type="match status" value="1"/>
</dbReference>
<dbReference type="PANTHER" id="PTHR43304:SF1">
    <property type="entry name" value="PAC DOMAIN-CONTAINING PROTEIN"/>
    <property type="match status" value="1"/>
</dbReference>
<keyword evidence="5 11" id="KW-0418">Kinase</keyword>
<evidence type="ECO:0000256" key="4">
    <source>
        <dbReference type="ARBA" id="ARBA00022679"/>
    </source>
</evidence>
<keyword evidence="12" id="KW-1185">Reference proteome</keyword>
<evidence type="ECO:0000256" key="6">
    <source>
        <dbReference type="ARBA" id="ARBA00023012"/>
    </source>
</evidence>
<dbReference type="InterPro" id="IPR013656">
    <property type="entry name" value="PAS_4"/>
</dbReference>
<evidence type="ECO:0000259" key="8">
    <source>
        <dbReference type="PROSITE" id="PS50109"/>
    </source>
</evidence>
<dbReference type="Gene3D" id="3.30.565.10">
    <property type="entry name" value="Histidine kinase-like ATPase, C-terminal domain"/>
    <property type="match status" value="1"/>
</dbReference>
<dbReference type="FunFam" id="1.10.287.130:FF:000001">
    <property type="entry name" value="Two-component sensor histidine kinase"/>
    <property type="match status" value="1"/>
</dbReference>
<dbReference type="Gene3D" id="3.30.450.20">
    <property type="entry name" value="PAS domain"/>
    <property type="match status" value="2"/>
</dbReference>
<keyword evidence="7" id="KW-0472">Membrane</keyword>
<feature type="domain" description="Histidine kinase" evidence="8">
    <location>
        <begin position="376"/>
        <end position="593"/>
    </location>
</feature>
<feature type="domain" description="PAC" evidence="10">
    <location>
        <begin position="306"/>
        <end position="358"/>
    </location>
</feature>
<reference evidence="11 12" key="1">
    <citation type="submission" date="2019-07" db="EMBL/GenBank/DDBJ databases">
        <title>Whole genome shotgun sequence of Deinococcus cellulosilyticus NBRC 106333.</title>
        <authorList>
            <person name="Hosoyama A."/>
            <person name="Uohara A."/>
            <person name="Ohji S."/>
            <person name="Ichikawa N."/>
        </authorList>
    </citation>
    <scope>NUCLEOTIDE SEQUENCE [LARGE SCALE GENOMIC DNA]</scope>
    <source>
        <strain evidence="11 12">NBRC 106333</strain>
    </source>
</reference>
<sequence length="597" mass="68526">MAERTTLKSQQLQWLQHLIRTFRLQTSLPAHAEQLSLKQLLPQLFAEDARAFVLLDAHGRIETCNPVFQARQPAGNKFWLRANLQGFNWTCHVFSEIPHLTLQVGEPLKSAVSETRIRQYLSAMTDVILVMDREGRHLEIAPTEPTLFYRPSQEMLGKTMHDLFPKVFADRFVSRIHDALQGEQEVELEYPLTLQDHEVWFGARFIPLSRETILLISRDITEKKKAEIALRESERRFQFAADHAPVLIWMSGLDGTATFFNQRWLEFTGRSPLQEASNGWMEGIHPEDLSHCLTTFQQNFELHRPFEMEFRLRRFDGEHRWIVNRGTPRYTPEGEFKGFIGACIDIHDRKLAEAALQLSEQRLRVLSESQKRFVADAAHELRTPLTSIQGNLDILTRFPDLSEEEKKEITQDVQKEAIRLGRLVQDMLQLAKGDAGTPLREVVFDLEPVVSGACKEIQRLYPRHQFHVHAQTLPLNVSGDPDRLRQLVVILLENAAKYTPRKGQISVDLQIHADTLLLKVRDNGIGIAPQDLERVFERFFRADPSRFRGEDPGGTGLGLSIAQWIVREHRGKIWLESELGEGTTVHVELPRALPDGA</sequence>
<dbReference type="SUPFAM" id="SSF47384">
    <property type="entry name" value="Homodimeric domain of signal transducing histidine kinase"/>
    <property type="match status" value="1"/>
</dbReference>
<dbReference type="InterPro" id="IPR013655">
    <property type="entry name" value="PAS_fold_3"/>
</dbReference>
<accession>A0A511N5J3</accession>
<dbReference type="AlphaFoldDB" id="A0A511N5J3"/>
<dbReference type="FunFam" id="3.30.450.20:FF:000099">
    <property type="entry name" value="Sensory box sensor histidine kinase"/>
    <property type="match status" value="1"/>
</dbReference>
<gene>
    <name evidence="11" type="ORF">DC3_37600</name>
</gene>